<keyword evidence="2" id="KW-1185">Reference proteome</keyword>
<organism evidence="1 2">
    <name type="scientific">Cutaneotrichosporon spelunceum</name>
    <dbReference type="NCBI Taxonomy" id="1672016"/>
    <lineage>
        <taxon>Eukaryota</taxon>
        <taxon>Fungi</taxon>
        <taxon>Dikarya</taxon>
        <taxon>Basidiomycota</taxon>
        <taxon>Agaricomycotina</taxon>
        <taxon>Tremellomycetes</taxon>
        <taxon>Trichosporonales</taxon>
        <taxon>Trichosporonaceae</taxon>
        <taxon>Cutaneotrichosporon</taxon>
    </lineage>
</organism>
<evidence type="ECO:0000313" key="2">
    <source>
        <dbReference type="Proteomes" id="UP001222932"/>
    </source>
</evidence>
<accession>A0AAD3TQY2</accession>
<reference evidence="1" key="2">
    <citation type="submission" date="2023-06" db="EMBL/GenBank/DDBJ databases">
        <authorList>
            <person name="Kobayashi Y."/>
            <person name="Kayamori A."/>
            <person name="Aoki K."/>
            <person name="Shiwa Y."/>
            <person name="Fujita N."/>
            <person name="Sugita T."/>
            <person name="Iwasaki W."/>
            <person name="Tanaka N."/>
            <person name="Takashima M."/>
        </authorList>
    </citation>
    <scope>NUCLEOTIDE SEQUENCE</scope>
    <source>
        <strain evidence="1">HIS016</strain>
    </source>
</reference>
<protein>
    <submittedName>
        <fullName evidence="1">Uncharacterized protein</fullName>
    </submittedName>
</protein>
<reference evidence="1" key="1">
    <citation type="journal article" date="2023" name="BMC Genomics">
        <title>Chromosome-level genome assemblies of Cutaneotrichosporon spp. (Trichosporonales, Basidiomycota) reveal imbalanced evolution between nucleotide sequences and chromosome synteny.</title>
        <authorList>
            <person name="Kobayashi Y."/>
            <person name="Kayamori A."/>
            <person name="Aoki K."/>
            <person name="Shiwa Y."/>
            <person name="Matsutani M."/>
            <person name="Fujita N."/>
            <person name="Sugita T."/>
            <person name="Iwasaki W."/>
            <person name="Tanaka N."/>
            <person name="Takashima M."/>
        </authorList>
    </citation>
    <scope>NUCLEOTIDE SEQUENCE</scope>
    <source>
        <strain evidence="1">HIS016</strain>
    </source>
</reference>
<evidence type="ECO:0000313" key="1">
    <source>
        <dbReference type="EMBL" id="GMK54822.1"/>
    </source>
</evidence>
<dbReference type="AlphaFoldDB" id="A0AAD3TQY2"/>
<gene>
    <name evidence="1" type="ORF">CspeluHIS016_0114080</name>
</gene>
<comment type="caution">
    <text evidence="1">The sequence shown here is derived from an EMBL/GenBank/DDBJ whole genome shotgun (WGS) entry which is preliminary data.</text>
</comment>
<dbReference type="EMBL" id="BTCM01000001">
    <property type="protein sequence ID" value="GMK54822.1"/>
    <property type="molecule type" value="Genomic_DNA"/>
</dbReference>
<name>A0AAD3TQY2_9TREE</name>
<dbReference type="Proteomes" id="UP001222932">
    <property type="component" value="Unassembled WGS sequence"/>
</dbReference>
<proteinExistence type="predicted"/>
<sequence length="162" mass="17712">MTTVPSCPMGSPVGALPLNTTIPLDSRLCWTQDMPCITDCCSALGGTIAESCGLDQCLGSYAQLDWRDCVKDWYLNNEIDLEDKWFSCYPRSPGTTSAVGLDISAAPHPGGFDDERIRGLPTANRTTLVSDQHQAKLTVGYTTRYQDIGIRSLAYSNMLEHT</sequence>